<evidence type="ECO:0000256" key="14">
    <source>
        <dbReference type="RuleBase" id="RU000688"/>
    </source>
</evidence>
<dbReference type="PANTHER" id="PTHR24247">
    <property type="entry name" value="5-HYDROXYTRYPTAMINE RECEPTOR"/>
    <property type="match status" value="1"/>
</dbReference>
<dbReference type="EMBL" id="PZQS01000009">
    <property type="protein sequence ID" value="PVD24710.1"/>
    <property type="molecule type" value="Genomic_DNA"/>
</dbReference>
<evidence type="ECO:0000313" key="19">
    <source>
        <dbReference type="Proteomes" id="UP000245119"/>
    </source>
</evidence>
<feature type="transmembrane region" description="Helical" evidence="16">
    <location>
        <begin position="7"/>
        <end position="27"/>
    </location>
</feature>
<dbReference type="GO" id="GO:0030594">
    <property type="term" value="F:neurotransmitter receptor activity"/>
    <property type="evidence" value="ECO:0007669"/>
    <property type="project" value="TreeGrafter"/>
</dbReference>
<keyword evidence="7 14" id="KW-0297">G-protein coupled receptor</keyword>
<feature type="transmembrane region" description="Helical" evidence="16">
    <location>
        <begin position="81"/>
        <end position="106"/>
    </location>
</feature>
<evidence type="ECO:0000256" key="12">
    <source>
        <dbReference type="ARBA" id="ARBA00023224"/>
    </source>
</evidence>
<sequence>MFIVSLAVADLIVGLIVMPMSTIYIFTGSWPFGVAVCQIWIGIDYTASTASILNLFILSLDRYWSVRAPLQYLHKRTRKRALSMISLVWVVSSLWVIPIAGWHYFAHGGHRTVPPDVCDTEYAKDSVFKAVTAFFNFYLPLSVMYTLYIRIFIEIRKRSEFELGQRIPGRKRLSYHVKTNPGLSHDDRDSDQGDDTFSEGSPHAHDVPRWTNCGVAADPILRRWQQQ</sequence>
<keyword evidence="10 14" id="KW-0675">Receptor</keyword>
<comment type="caution">
    <text evidence="18">The sequence shown here is derived from an EMBL/GenBank/DDBJ whole genome shotgun (WGS) entry which is preliminary data.</text>
</comment>
<dbReference type="InterPro" id="IPR000921">
    <property type="entry name" value="Histamine_H1_rcpt"/>
</dbReference>
<feature type="transmembrane region" description="Helical" evidence="16">
    <location>
        <begin position="126"/>
        <end position="148"/>
    </location>
</feature>
<evidence type="ECO:0000256" key="4">
    <source>
        <dbReference type="ARBA" id="ARBA00022553"/>
    </source>
</evidence>
<keyword evidence="12 14" id="KW-0807">Transducer</keyword>
<dbReference type="InterPro" id="IPR000276">
    <property type="entry name" value="GPCR_Rhodpsn"/>
</dbReference>
<dbReference type="Proteomes" id="UP000245119">
    <property type="component" value="Linkage Group LG9"/>
</dbReference>
<dbReference type="PRINTS" id="PR00530">
    <property type="entry name" value="HISTAMINEH1R"/>
</dbReference>
<keyword evidence="4" id="KW-0597">Phosphoprotein</keyword>
<feature type="domain" description="G-protein coupled receptors family 1 profile" evidence="17">
    <location>
        <begin position="1"/>
        <end position="227"/>
    </location>
</feature>
<protein>
    <recommendedName>
        <fullName evidence="2">Histamine H1 receptor</fullName>
    </recommendedName>
</protein>
<evidence type="ECO:0000256" key="2">
    <source>
        <dbReference type="ARBA" id="ARBA00015317"/>
    </source>
</evidence>
<evidence type="ECO:0000256" key="15">
    <source>
        <dbReference type="SAM" id="MobiDB-lite"/>
    </source>
</evidence>
<dbReference type="GO" id="GO:0045907">
    <property type="term" value="P:positive regulation of vasoconstriction"/>
    <property type="evidence" value="ECO:0007669"/>
    <property type="project" value="InterPro"/>
</dbReference>
<dbReference type="Pfam" id="PF00001">
    <property type="entry name" value="7tm_1"/>
    <property type="match status" value="1"/>
</dbReference>
<proteinExistence type="inferred from homology"/>
<dbReference type="PROSITE" id="PS00237">
    <property type="entry name" value="G_PROTEIN_RECEP_F1_1"/>
    <property type="match status" value="1"/>
</dbReference>
<gene>
    <name evidence="18" type="ORF">C0Q70_15195</name>
</gene>
<keyword evidence="5 14" id="KW-0812">Transmembrane</keyword>
<evidence type="ECO:0000256" key="5">
    <source>
        <dbReference type="ARBA" id="ARBA00022692"/>
    </source>
</evidence>
<dbReference type="OrthoDB" id="10071887at2759"/>
<dbReference type="Gene3D" id="1.20.1070.10">
    <property type="entry name" value="Rhodopsin 7-helix transmembrane proteins"/>
    <property type="match status" value="1"/>
</dbReference>
<accession>A0A2T7NU55</accession>
<evidence type="ECO:0000256" key="1">
    <source>
        <dbReference type="ARBA" id="ARBA00004651"/>
    </source>
</evidence>
<dbReference type="STRING" id="400727.A0A2T7NU55"/>
<dbReference type="PANTHER" id="PTHR24247:SF223">
    <property type="entry name" value="HISTAMINE H1 RECEPTOR"/>
    <property type="match status" value="1"/>
</dbReference>
<comment type="similarity">
    <text evidence="14">Belongs to the G-protein coupled receptor 1 family.</text>
</comment>
<dbReference type="PRINTS" id="PR00237">
    <property type="entry name" value="GPCRRHODOPSN"/>
</dbReference>
<dbReference type="GO" id="GO:0045202">
    <property type="term" value="C:synapse"/>
    <property type="evidence" value="ECO:0007669"/>
    <property type="project" value="GOC"/>
</dbReference>
<organism evidence="18 19">
    <name type="scientific">Pomacea canaliculata</name>
    <name type="common">Golden apple snail</name>
    <dbReference type="NCBI Taxonomy" id="400727"/>
    <lineage>
        <taxon>Eukaryota</taxon>
        <taxon>Metazoa</taxon>
        <taxon>Spiralia</taxon>
        <taxon>Lophotrochozoa</taxon>
        <taxon>Mollusca</taxon>
        <taxon>Gastropoda</taxon>
        <taxon>Caenogastropoda</taxon>
        <taxon>Architaenioglossa</taxon>
        <taxon>Ampullarioidea</taxon>
        <taxon>Ampullariidae</taxon>
        <taxon>Pomacea</taxon>
    </lineage>
</organism>
<evidence type="ECO:0000256" key="13">
    <source>
        <dbReference type="ARBA" id="ARBA00045624"/>
    </source>
</evidence>
<evidence type="ECO:0000256" key="9">
    <source>
        <dbReference type="ARBA" id="ARBA00023157"/>
    </source>
</evidence>
<evidence type="ECO:0000313" key="18">
    <source>
        <dbReference type="EMBL" id="PVD24710.1"/>
    </source>
</evidence>
<dbReference type="PROSITE" id="PS50262">
    <property type="entry name" value="G_PROTEIN_RECEP_F1_2"/>
    <property type="match status" value="1"/>
</dbReference>
<keyword evidence="3" id="KW-1003">Cell membrane</keyword>
<reference evidence="18 19" key="1">
    <citation type="submission" date="2018-04" db="EMBL/GenBank/DDBJ databases">
        <title>The genome of golden apple snail Pomacea canaliculata provides insight into stress tolerance and invasive adaptation.</title>
        <authorList>
            <person name="Liu C."/>
            <person name="Liu B."/>
            <person name="Ren Y."/>
            <person name="Zhang Y."/>
            <person name="Wang H."/>
            <person name="Li S."/>
            <person name="Jiang F."/>
            <person name="Yin L."/>
            <person name="Zhang G."/>
            <person name="Qian W."/>
            <person name="Fan W."/>
        </authorList>
    </citation>
    <scope>NUCLEOTIDE SEQUENCE [LARGE SCALE GENOMIC DNA]</scope>
    <source>
        <strain evidence="18">SZHN2017</strain>
        <tissue evidence="18">Muscle</tissue>
    </source>
</reference>
<dbReference type="GO" id="GO:0007268">
    <property type="term" value="P:chemical synaptic transmission"/>
    <property type="evidence" value="ECO:0007669"/>
    <property type="project" value="TreeGrafter"/>
</dbReference>
<dbReference type="GO" id="GO:0030425">
    <property type="term" value="C:dendrite"/>
    <property type="evidence" value="ECO:0007669"/>
    <property type="project" value="TreeGrafter"/>
</dbReference>
<comment type="subcellular location">
    <subcellularLocation>
        <location evidence="1">Cell membrane</location>
        <topology evidence="1">Multi-pass membrane protein</topology>
    </subcellularLocation>
</comment>
<dbReference type="GO" id="GO:0004993">
    <property type="term" value="F:G protein-coupled serotonin receptor activity"/>
    <property type="evidence" value="ECO:0007669"/>
    <property type="project" value="TreeGrafter"/>
</dbReference>
<evidence type="ECO:0000256" key="16">
    <source>
        <dbReference type="SAM" id="Phobius"/>
    </source>
</evidence>
<dbReference type="GO" id="GO:0005886">
    <property type="term" value="C:plasma membrane"/>
    <property type="evidence" value="ECO:0007669"/>
    <property type="project" value="UniProtKB-SubCell"/>
</dbReference>
<dbReference type="GO" id="GO:0043114">
    <property type="term" value="P:regulation of vascular permeability"/>
    <property type="evidence" value="ECO:0007669"/>
    <property type="project" value="InterPro"/>
</dbReference>
<keyword evidence="9" id="KW-1015">Disulfide bond</keyword>
<keyword evidence="6 16" id="KW-1133">Transmembrane helix</keyword>
<dbReference type="AlphaFoldDB" id="A0A2T7NU55"/>
<evidence type="ECO:0000256" key="10">
    <source>
        <dbReference type="ARBA" id="ARBA00023170"/>
    </source>
</evidence>
<keyword evidence="8 16" id="KW-0472">Membrane</keyword>
<keyword evidence="11" id="KW-0325">Glycoprotein</keyword>
<dbReference type="SUPFAM" id="SSF81321">
    <property type="entry name" value="Family A G protein-coupled receptor-like"/>
    <property type="match status" value="1"/>
</dbReference>
<keyword evidence="19" id="KW-1185">Reference proteome</keyword>
<dbReference type="GO" id="GO:0004969">
    <property type="term" value="F:histamine receptor activity"/>
    <property type="evidence" value="ECO:0007669"/>
    <property type="project" value="InterPro"/>
</dbReference>
<comment type="function">
    <text evidence="13">G-protein-coupled receptor for histamine, a biogenic amine that functions as an immune modulator and a neurotransmitter. Through the H1 receptor, histamine mediates the contraction of smooth muscles and increases capillary permeability due to contraction of terminal venules. Also mediates neurotransmission in the central nervous system and thereby regulates circadian rhythms, emotional and locomotor activities as well as cognitive functions.</text>
</comment>
<dbReference type="InterPro" id="IPR017452">
    <property type="entry name" value="GPCR_Rhodpsn_7TM"/>
</dbReference>
<evidence type="ECO:0000256" key="3">
    <source>
        <dbReference type="ARBA" id="ARBA00022475"/>
    </source>
</evidence>
<feature type="region of interest" description="Disordered" evidence="15">
    <location>
        <begin position="178"/>
        <end position="210"/>
    </location>
</feature>
<evidence type="ECO:0000256" key="7">
    <source>
        <dbReference type="ARBA" id="ARBA00023040"/>
    </source>
</evidence>
<name>A0A2T7NU55_POMCA</name>
<evidence type="ECO:0000256" key="8">
    <source>
        <dbReference type="ARBA" id="ARBA00023136"/>
    </source>
</evidence>
<evidence type="ECO:0000256" key="6">
    <source>
        <dbReference type="ARBA" id="ARBA00022989"/>
    </source>
</evidence>
<dbReference type="GO" id="GO:0007187">
    <property type="term" value="P:G protein-coupled receptor signaling pathway, coupled to cyclic nucleotide second messenger"/>
    <property type="evidence" value="ECO:0007669"/>
    <property type="project" value="TreeGrafter"/>
</dbReference>
<evidence type="ECO:0000256" key="11">
    <source>
        <dbReference type="ARBA" id="ARBA00023180"/>
    </source>
</evidence>
<feature type="transmembrane region" description="Helical" evidence="16">
    <location>
        <begin position="39"/>
        <end position="60"/>
    </location>
</feature>
<evidence type="ECO:0000259" key="17">
    <source>
        <dbReference type="PROSITE" id="PS50262"/>
    </source>
</evidence>